<name>A0A1D8N8M3_YARLL</name>
<dbReference type="RefSeq" id="XP_501142.3">
    <property type="nucleotide sequence ID" value="XM_501142.3"/>
</dbReference>
<dbReference type="Gene3D" id="3.40.1580.10">
    <property type="entry name" value="SMI1/KNR4-like"/>
    <property type="match status" value="1"/>
</dbReference>
<evidence type="ECO:0000256" key="1">
    <source>
        <dbReference type="ARBA" id="ARBA00005303"/>
    </source>
</evidence>
<dbReference type="EMBL" id="CP017554">
    <property type="protein sequence ID" value="AOW01985.1"/>
    <property type="molecule type" value="Genomic_DNA"/>
</dbReference>
<feature type="compositionally biased region" description="Basic residues" evidence="2">
    <location>
        <begin position="701"/>
        <end position="713"/>
    </location>
</feature>
<dbReference type="InterPro" id="IPR018958">
    <property type="entry name" value="Knr4/Smi1-like_dom"/>
</dbReference>
<dbReference type="PANTHER" id="PTHR47432">
    <property type="entry name" value="CELL WALL ASSEMBLY REGULATOR SMI1"/>
    <property type="match status" value="1"/>
</dbReference>
<feature type="compositionally biased region" description="Basic and acidic residues" evidence="2">
    <location>
        <begin position="400"/>
        <end position="412"/>
    </location>
</feature>
<feature type="domain" description="Knr4/Smi1-like" evidence="3">
    <location>
        <begin position="171"/>
        <end position="356"/>
    </location>
</feature>
<dbReference type="InterPro" id="IPR051873">
    <property type="entry name" value="KNR4/SMI1_regulator"/>
</dbReference>
<protein>
    <recommendedName>
        <fullName evidence="3">Knr4/Smi1-like domain-containing protein</fullName>
    </recommendedName>
</protein>
<feature type="compositionally biased region" description="Low complexity" evidence="2">
    <location>
        <begin position="88"/>
        <end position="103"/>
    </location>
</feature>
<feature type="compositionally biased region" description="Basic and acidic residues" evidence="2">
    <location>
        <begin position="613"/>
        <end position="662"/>
    </location>
</feature>
<dbReference type="InterPro" id="IPR037883">
    <property type="entry name" value="Knr4/Smi1-like_sf"/>
</dbReference>
<dbReference type="SUPFAM" id="SSF160631">
    <property type="entry name" value="SMI1/KNR4-like"/>
    <property type="match status" value="1"/>
</dbReference>
<dbReference type="PANTHER" id="PTHR47432:SF1">
    <property type="entry name" value="CELL WALL ASSEMBLY REGULATOR SMI1"/>
    <property type="match status" value="1"/>
</dbReference>
<dbReference type="KEGG" id="yli:2907368"/>
<proteinExistence type="inferred from homology"/>
<organism evidence="4 5">
    <name type="scientific">Yarrowia lipolytica</name>
    <name type="common">Candida lipolytica</name>
    <dbReference type="NCBI Taxonomy" id="4952"/>
    <lineage>
        <taxon>Eukaryota</taxon>
        <taxon>Fungi</taxon>
        <taxon>Dikarya</taxon>
        <taxon>Ascomycota</taxon>
        <taxon>Saccharomycotina</taxon>
        <taxon>Dipodascomycetes</taxon>
        <taxon>Dipodascales</taxon>
        <taxon>Dipodascales incertae sedis</taxon>
        <taxon>Yarrowia</taxon>
    </lineage>
</organism>
<dbReference type="VEuPathDB" id="FungiDB:YALI0_B20570g"/>
<feature type="compositionally biased region" description="Basic and acidic residues" evidence="2">
    <location>
        <begin position="507"/>
        <end position="605"/>
    </location>
</feature>
<dbReference type="OMA" id="HIGNQIA"/>
<feature type="region of interest" description="Disordered" evidence="2">
    <location>
        <begin position="255"/>
        <end position="274"/>
    </location>
</feature>
<feature type="compositionally biased region" description="Low complexity" evidence="2">
    <location>
        <begin position="22"/>
        <end position="34"/>
    </location>
</feature>
<gene>
    <name evidence="4" type="ORF">YALI1_B26926g</name>
</gene>
<comment type="similarity">
    <text evidence="1">Belongs to the KNR4/SMI1 family.</text>
</comment>
<dbReference type="GeneID" id="2907368"/>
<dbReference type="Pfam" id="PF09346">
    <property type="entry name" value="SMI1_KNR4"/>
    <property type="match status" value="1"/>
</dbReference>
<feature type="region of interest" description="Disordered" evidence="2">
    <location>
        <begin position="400"/>
        <end position="457"/>
    </location>
</feature>
<dbReference type="PIRSF" id="PIRSF017023">
    <property type="entry name" value="KNR4"/>
    <property type="match status" value="1"/>
</dbReference>
<dbReference type="AlphaFoldDB" id="A0A1D8N8M3"/>
<dbReference type="SMART" id="SM00860">
    <property type="entry name" value="SMI1_KNR4"/>
    <property type="match status" value="1"/>
</dbReference>
<reference evidence="4 5" key="1">
    <citation type="journal article" date="2016" name="PLoS ONE">
        <title>Sequence Assembly of Yarrowia lipolytica Strain W29/CLIB89 Shows Transposable Element Diversity.</title>
        <authorList>
            <person name="Magnan C."/>
            <person name="Yu J."/>
            <person name="Chang I."/>
            <person name="Jahn E."/>
            <person name="Kanomata Y."/>
            <person name="Wu J."/>
            <person name="Zeller M."/>
            <person name="Oakes M."/>
            <person name="Baldi P."/>
            <person name="Sandmeyer S."/>
        </authorList>
    </citation>
    <scope>NUCLEOTIDE SEQUENCE [LARGE SCALE GENOMIC DNA]</scope>
    <source>
        <strain evidence="5">CLIB89(W29)</strain>
    </source>
</reference>
<feature type="compositionally biased region" description="Polar residues" evidence="2">
    <location>
        <begin position="260"/>
        <end position="270"/>
    </location>
</feature>
<sequence length="713" mass="77808">MNSFFNSVSDFIHSVTTPDRYASQQRSSKASQSAGANSQNRPLYNNDDNQSEMYQASSSYTGGYTNSPSASSSNLAGGAAADRANPYSSRNNSTTNFSASSTSVNKAPYAPGSRSSAIGNNDPAGVTRDSHELQEYVDGQPPAPSVAMSWERIDKWADEHYPELNDQLCYPATASDLNELEADLDCSLPLDVRDSCLIHDGQEKFGRPSGIIFGITLLDLETIAEEWYSWKKAAIRINREIARATGQTPTKQGGIFINPNAGSPNSSTPGSPVASVARQKNISSWLASQDSVPEGAVQLVYAHPGWIPLANDRAGNNIAVDLAPGKKGKWGQVILFGREFDRKYVVAQSWAHFLAMVADDFDRGNWEVDHDTEELWFKTDRGTFVSYFTVLKTRVERQFRHQMQRREHERRQAAAAAQQQQQQQQHHAQGGLHSPSPQHTQSMPAPGLGKPLTSKPAQDLDIVDLNEDTATIKDKGKATMGSALRKTIVDESKTAHTIVEPLEESEEIKGKGKGKEEDVNEAAEKAKVEATEKTKKAAKEAADKEAELKKAAEKAAEEKAKAEKKAAEAREKEEKEAKAAAKAKEEELKKEEVAKAAAKAEEEQKATAAAEAAKAEAKRAAEADASKKVEAEKAAAEESKESKAESEESKVERDLEELKIDEENGNAEEADEEADDDDEDDEEEGDSKEGEETKSTTASKSKSKKKNKKKGKK</sequence>
<dbReference type="VEuPathDB" id="FungiDB:YALI1_B26926g"/>
<feature type="compositionally biased region" description="Low complexity" evidence="2">
    <location>
        <begin position="413"/>
        <end position="429"/>
    </location>
</feature>
<dbReference type="SMR" id="A0A1D8N8M3"/>
<evidence type="ECO:0000259" key="3">
    <source>
        <dbReference type="SMART" id="SM00860"/>
    </source>
</evidence>
<feature type="compositionally biased region" description="Acidic residues" evidence="2">
    <location>
        <begin position="663"/>
        <end position="686"/>
    </location>
</feature>
<dbReference type="Proteomes" id="UP000182444">
    <property type="component" value="Chromosome 1B"/>
</dbReference>
<feature type="compositionally biased region" description="Low complexity" evidence="2">
    <location>
        <begin position="66"/>
        <end position="81"/>
    </location>
</feature>
<evidence type="ECO:0000313" key="4">
    <source>
        <dbReference type="EMBL" id="AOW01985.1"/>
    </source>
</evidence>
<dbReference type="InterPro" id="IPR009203">
    <property type="entry name" value="Knr4/Smi1"/>
</dbReference>
<feature type="compositionally biased region" description="Polar residues" evidence="2">
    <location>
        <begin position="35"/>
        <end position="65"/>
    </location>
</feature>
<evidence type="ECO:0000313" key="5">
    <source>
        <dbReference type="Proteomes" id="UP000182444"/>
    </source>
</evidence>
<accession>A0A1D8N8M3</accession>
<dbReference type="GO" id="GO:0043332">
    <property type="term" value="C:mating projection tip"/>
    <property type="evidence" value="ECO:0007669"/>
    <property type="project" value="TreeGrafter"/>
</dbReference>
<feature type="region of interest" description="Disordered" evidence="2">
    <location>
        <begin position="18"/>
        <end position="129"/>
    </location>
</feature>
<dbReference type="eggNOG" id="ENOG502QTAZ">
    <property type="taxonomic scope" value="Eukaryota"/>
</dbReference>
<evidence type="ECO:0000256" key="2">
    <source>
        <dbReference type="SAM" id="MobiDB-lite"/>
    </source>
</evidence>
<feature type="region of interest" description="Disordered" evidence="2">
    <location>
        <begin position="500"/>
        <end position="713"/>
    </location>
</feature>
<dbReference type="GO" id="GO:0070880">
    <property type="term" value="P:fungal-type cell wall beta-glucan biosynthetic process"/>
    <property type="evidence" value="ECO:0007669"/>
    <property type="project" value="TreeGrafter"/>
</dbReference>